<organism evidence="2 3">
    <name type="scientific">Marasmiellus scandens</name>
    <dbReference type="NCBI Taxonomy" id="2682957"/>
    <lineage>
        <taxon>Eukaryota</taxon>
        <taxon>Fungi</taxon>
        <taxon>Dikarya</taxon>
        <taxon>Basidiomycota</taxon>
        <taxon>Agaricomycotina</taxon>
        <taxon>Agaricomycetes</taxon>
        <taxon>Agaricomycetidae</taxon>
        <taxon>Agaricales</taxon>
        <taxon>Marasmiineae</taxon>
        <taxon>Omphalotaceae</taxon>
        <taxon>Marasmiellus</taxon>
    </lineage>
</organism>
<gene>
    <name evidence="2" type="ORF">VKT23_014045</name>
</gene>
<sequence>MDLRIEEDAYHYLREINWDIIKQLFDPAASGDISSPHFRQLFHQVRQPLVNHTRYYRDLGEKAEPLDALALRVGLREIFRYVDDELCERRDGEWFPTDEELVRWNKQKGKPWSRHSRLPDAAGLQPIHITRSAKRPFLAVEGGVAESSTTMNKRRKEGKSPDRSLGIDDMAELEDPDTSSFTPARQGSASANGDDMDANMLRTSQSSETPQVDCNRSASPWDLPSSDGQESDLGDARLISPPSTNKLPRKHRTSSGSTKTSTASSSTTTFKTRAQPSKSPNLRDTQPSVALHPNALRPIAHQLPDAKSRKTLSYEDKVSMGIALGTHDCLEDSPVDLDNPMIISKTPFIRQAQQNLIEEGTDYDQSFKLVCTSCIIRGLKCTPTVQNHGKDTRQCHNCYRSHGTFHCSHRDPGTAKFQQVRAEYLAGYAKGNFRGMGIAQAMVQSRIGIETTMRLSGQRISEITSRSHSELRFIARKVPFLGRIIETTVALHHNGQASNTVSLLPGDVFRFDGRKQYSGTSFVDASRSIVQKAELQGMPVLCSNCFIDTIYVTEPCNHDLCTHEEPDSARFQCMQTDYFSGYSVGAFTELQNWSMSILSQFMVYSDIVNVYRKSRAAVEEVMVEFADHITAVALRSSQELNFVIERVPLVGFIIDTAGRVSAGFEIELPPSLKVQRQPGLQQPSHWDVDKFLHLYCR</sequence>
<evidence type="ECO:0000313" key="3">
    <source>
        <dbReference type="Proteomes" id="UP001498398"/>
    </source>
</evidence>
<feature type="compositionally biased region" description="Polar residues" evidence="1">
    <location>
        <begin position="270"/>
        <end position="288"/>
    </location>
</feature>
<accession>A0ABR1J6V4</accession>
<feature type="region of interest" description="Disordered" evidence="1">
    <location>
        <begin position="140"/>
        <end position="289"/>
    </location>
</feature>
<feature type="compositionally biased region" description="Low complexity" evidence="1">
    <location>
        <begin position="254"/>
        <end position="269"/>
    </location>
</feature>
<proteinExistence type="predicted"/>
<comment type="caution">
    <text evidence="2">The sequence shown here is derived from an EMBL/GenBank/DDBJ whole genome shotgun (WGS) entry which is preliminary data.</text>
</comment>
<evidence type="ECO:0000313" key="2">
    <source>
        <dbReference type="EMBL" id="KAK7447787.1"/>
    </source>
</evidence>
<name>A0ABR1J6V4_9AGAR</name>
<feature type="compositionally biased region" description="Polar residues" evidence="1">
    <location>
        <begin position="201"/>
        <end position="218"/>
    </location>
</feature>
<keyword evidence="3" id="KW-1185">Reference proteome</keyword>
<reference evidence="2 3" key="1">
    <citation type="submission" date="2024-01" db="EMBL/GenBank/DDBJ databases">
        <title>A draft genome for the cacao thread blight pathogen Marasmiellus scandens.</title>
        <authorList>
            <person name="Baruah I.K."/>
            <person name="Leung J."/>
            <person name="Bukari Y."/>
            <person name="Amoako-Attah I."/>
            <person name="Meinhardt L.W."/>
            <person name="Bailey B.A."/>
            <person name="Cohen S.P."/>
        </authorList>
    </citation>
    <scope>NUCLEOTIDE SEQUENCE [LARGE SCALE GENOMIC DNA]</scope>
    <source>
        <strain evidence="2 3">GH-19</strain>
    </source>
</reference>
<dbReference type="EMBL" id="JBANRG010000040">
    <property type="protein sequence ID" value="KAK7447787.1"/>
    <property type="molecule type" value="Genomic_DNA"/>
</dbReference>
<feature type="compositionally biased region" description="Polar residues" evidence="1">
    <location>
        <begin position="178"/>
        <end position="191"/>
    </location>
</feature>
<protein>
    <submittedName>
        <fullName evidence="2">Uncharacterized protein</fullName>
    </submittedName>
</protein>
<evidence type="ECO:0000256" key="1">
    <source>
        <dbReference type="SAM" id="MobiDB-lite"/>
    </source>
</evidence>
<dbReference type="Proteomes" id="UP001498398">
    <property type="component" value="Unassembled WGS sequence"/>
</dbReference>